<keyword evidence="1" id="KW-0489">Methyltransferase</keyword>
<name>A0ABY0FLY7_9BACT</name>
<evidence type="ECO:0008006" key="7">
    <source>
        <dbReference type="Google" id="ProtNLM"/>
    </source>
</evidence>
<evidence type="ECO:0000256" key="4">
    <source>
        <dbReference type="PROSITE-ProRule" id="PRU00489"/>
    </source>
</evidence>
<reference evidence="5 6" key="1">
    <citation type="journal article" date="2018" name="bioRxiv">
        <title>Evidence of independent acquisition and adaption of ultra-small bacteria to human hosts across the highly diverse yet reduced genomes of the phylum Saccharibacteria.</title>
        <authorList>
            <person name="McLean J.S."/>
            <person name="Bor B."/>
            <person name="To T.T."/>
            <person name="Liu Q."/>
            <person name="Kearns K.A."/>
            <person name="Solden L.M."/>
            <person name="Wrighton K.C."/>
            <person name="He X."/>
            <person name="Shi W."/>
        </authorList>
    </citation>
    <scope>NUCLEOTIDE SEQUENCE [LARGE SCALE GENOMIC DNA]</scope>
    <source>
        <strain evidence="5 6">TM7_G3_2_Rum_HOT_351B</strain>
    </source>
</reference>
<protein>
    <recommendedName>
        <fullName evidence="7">Methyltransferase</fullName>
    </recommendedName>
</protein>
<accession>A0ABY0FLY7</accession>
<dbReference type="RefSeq" id="WP_129734827.1">
    <property type="nucleotide sequence ID" value="NZ_PRLM01000003.1"/>
</dbReference>
<dbReference type="PANTHER" id="PTHR12829">
    <property type="entry name" value="N6-ADENOSINE-METHYLTRANSFERASE"/>
    <property type="match status" value="1"/>
</dbReference>
<proteinExistence type="inferred from homology"/>
<keyword evidence="3" id="KW-0949">S-adenosyl-L-methionine</keyword>
<comment type="caution">
    <text evidence="5">The sequence shown here is derived from an EMBL/GenBank/DDBJ whole genome shotgun (WGS) entry which is preliminary data.</text>
</comment>
<evidence type="ECO:0000256" key="1">
    <source>
        <dbReference type="ARBA" id="ARBA00022603"/>
    </source>
</evidence>
<reference evidence="5 6" key="2">
    <citation type="journal article" date="2020" name="Cell Rep.">
        <title>Acquisition and Adaptation of Ultra-small Parasitic Reduced Genome Bacteria to Mammalian Hosts.</title>
        <authorList>
            <person name="McLean J.S."/>
            <person name="Bor B."/>
            <person name="Kerns K.A."/>
            <person name="Liu Q."/>
            <person name="To T.T."/>
            <person name="Solden L."/>
            <person name="Hendrickson E.L."/>
            <person name="Wrighton K."/>
            <person name="Shi W."/>
            <person name="He X."/>
        </authorList>
    </citation>
    <scope>NUCLEOTIDE SEQUENCE [LARGE SCALE GENOMIC DNA]</scope>
    <source>
        <strain evidence="5 6">TM7_G3_2_Rum_HOT_351B</strain>
    </source>
</reference>
<evidence type="ECO:0000256" key="2">
    <source>
        <dbReference type="ARBA" id="ARBA00022679"/>
    </source>
</evidence>
<dbReference type="Proteomes" id="UP001191019">
    <property type="component" value="Unassembled WGS sequence"/>
</dbReference>
<dbReference type="EMBL" id="PRLM01000003">
    <property type="protein sequence ID" value="RYC74827.1"/>
    <property type="molecule type" value="Genomic_DNA"/>
</dbReference>
<keyword evidence="2" id="KW-0808">Transferase</keyword>
<comment type="similarity">
    <text evidence="4">Belongs to the MT-A70-like family.</text>
</comment>
<organism evidence="5 6">
    <name type="scientific">Candidatus Nanosyncoccus alces</name>
    <dbReference type="NCBI Taxonomy" id="2171997"/>
    <lineage>
        <taxon>Bacteria</taxon>
        <taxon>Candidatus Saccharimonadota</taxon>
        <taxon>Candidatus Nanosyncoccalia</taxon>
        <taxon>Candidatus Nanosyncoccales</taxon>
        <taxon>Candidatus Nanosyncoccaceae</taxon>
        <taxon>Candidatus Nanosyncoccus</taxon>
    </lineage>
</organism>
<dbReference type="Pfam" id="PF05063">
    <property type="entry name" value="MT-A70"/>
    <property type="match status" value="1"/>
</dbReference>
<gene>
    <name evidence="5" type="ORF">G3RUM_00376</name>
</gene>
<keyword evidence="6" id="KW-1185">Reference proteome</keyword>
<dbReference type="Gene3D" id="3.40.50.150">
    <property type="entry name" value="Vaccinia Virus protein VP39"/>
    <property type="match status" value="1"/>
</dbReference>
<dbReference type="PANTHER" id="PTHR12829:SF7">
    <property type="entry name" value="N6-ADENOSINE-METHYLTRANSFERASE CATALYTIC SUBUNIT"/>
    <property type="match status" value="1"/>
</dbReference>
<dbReference type="SUPFAM" id="SSF53335">
    <property type="entry name" value="S-adenosyl-L-methionine-dependent methyltransferases"/>
    <property type="match status" value="1"/>
</dbReference>
<evidence type="ECO:0000256" key="3">
    <source>
        <dbReference type="ARBA" id="ARBA00022691"/>
    </source>
</evidence>
<evidence type="ECO:0000313" key="5">
    <source>
        <dbReference type="EMBL" id="RYC74827.1"/>
    </source>
</evidence>
<dbReference type="InterPro" id="IPR007757">
    <property type="entry name" value="MT-A70-like"/>
</dbReference>
<sequence>MPKHKIEKEAPNDYRVPENIPAIPKAATILVDFPWSKGQGGHFGAIEKYDLMSMDRILKFPLKDLTADNCTLWLWTTNSCLPDALKVINEQGFTYRGYYVWCKAKLGLGSQYLRQCTELCVVATRGKVKFNNHSQMNWGIMPTTIHSEKPREFIPIIERLCDPPYMELFCRKRPSSNQKWLCWGSETEGGADFFIPGYPVPKYSFEQNSGEQEEV</sequence>
<dbReference type="PROSITE" id="PS51143">
    <property type="entry name" value="MT_A70"/>
    <property type="match status" value="1"/>
</dbReference>
<dbReference type="InterPro" id="IPR029063">
    <property type="entry name" value="SAM-dependent_MTases_sf"/>
</dbReference>
<evidence type="ECO:0000313" key="6">
    <source>
        <dbReference type="Proteomes" id="UP001191019"/>
    </source>
</evidence>